<keyword evidence="1" id="KW-0812">Transmembrane</keyword>
<feature type="non-terminal residue" evidence="4">
    <location>
        <position position="609"/>
    </location>
</feature>
<dbReference type="InterPro" id="IPR012337">
    <property type="entry name" value="RNaseH-like_sf"/>
</dbReference>
<evidence type="ECO:0008006" key="6">
    <source>
        <dbReference type="Google" id="ProtNLM"/>
    </source>
</evidence>
<protein>
    <recommendedName>
        <fullName evidence="6">Chromo domain-containing protein</fullName>
    </recommendedName>
</protein>
<dbReference type="PROSITE" id="PS50013">
    <property type="entry name" value="CHROMO_2"/>
    <property type="match status" value="1"/>
</dbReference>
<dbReference type="Gene3D" id="2.40.50.40">
    <property type="match status" value="1"/>
</dbReference>
<keyword evidence="1" id="KW-0472">Membrane</keyword>
<dbReference type="EMBL" id="CAJNOC010009578">
    <property type="protein sequence ID" value="CAF1130697.1"/>
    <property type="molecule type" value="Genomic_DNA"/>
</dbReference>
<dbReference type="SUPFAM" id="SSF54160">
    <property type="entry name" value="Chromo domain-like"/>
    <property type="match status" value="1"/>
</dbReference>
<evidence type="ECO:0000313" key="5">
    <source>
        <dbReference type="Proteomes" id="UP000663879"/>
    </source>
</evidence>
<comment type="caution">
    <text evidence="4">The sequence shown here is derived from an EMBL/GenBank/DDBJ whole genome shotgun (WGS) entry which is preliminary data.</text>
</comment>
<evidence type="ECO:0000259" key="2">
    <source>
        <dbReference type="PROSITE" id="PS50013"/>
    </source>
</evidence>
<dbReference type="CDD" id="cd00024">
    <property type="entry name" value="CD_CSD"/>
    <property type="match status" value="1"/>
</dbReference>
<organism evidence="4 5">
    <name type="scientific">Brachionus calyciflorus</name>
    <dbReference type="NCBI Taxonomy" id="104777"/>
    <lineage>
        <taxon>Eukaryota</taxon>
        <taxon>Metazoa</taxon>
        <taxon>Spiralia</taxon>
        <taxon>Gnathifera</taxon>
        <taxon>Rotifera</taxon>
        <taxon>Eurotatoria</taxon>
        <taxon>Monogononta</taxon>
        <taxon>Pseudotrocha</taxon>
        <taxon>Ploima</taxon>
        <taxon>Brachionidae</taxon>
        <taxon>Brachionus</taxon>
    </lineage>
</organism>
<accession>A0A814R8T6</accession>
<dbReference type="PANTHER" id="PTHR37984:SF5">
    <property type="entry name" value="PROTEIN NYNRIN-LIKE"/>
    <property type="match status" value="1"/>
</dbReference>
<dbReference type="Proteomes" id="UP000663879">
    <property type="component" value="Unassembled WGS sequence"/>
</dbReference>
<dbReference type="InterPro" id="IPR023780">
    <property type="entry name" value="Chromo_domain"/>
</dbReference>
<evidence type="ECO:0000313" key="4">
    <source>
        <dbReference type="EMBL" id="CAF1130697.1"/>
    </source>
</evidence>
<dbReference type="InterPro" id="IPR050951">
    <property type="entry name" value="Retrovirus_Pol_polyprotein"/>
</dbReference>
<gene>
    <name evidence="4" type="ORF">OXX778_LOCUS22459</name>
</gene>
<dbReference type="PROSITE" id="PS50994">
    <property type="entry name" value="INTEGRASE"/>
    <property type="match status" value="1"/>
</dbReference>
<dbReference type="InterPro" id="IPR016197">
    <property type="entry name" value="Chromo-like_dom_sf"/>
</dbReference>
<dbReference type="InterPro" id="IPR001584">
    <property type="entry name" value="Integrase_cat-core"/>
</dbReference>
<dbReference type="InterPro" id="IPR036397">
    <property type="entry name" value="RNaseH_sf"/>
</dbReference>
<dbReference type="SUPFAM" id="SSF53098">
    <property type="entry name" value="Ribonuclease H-like"/>
    <property type="match status" value="1"/>
</dbReference>
<dbReference type="Gene3D" id="3.30.420.10">
    <property type="entry name" value="Ribonuclease H-like superfamily/Ribonuclease H"/>
    <property type="match status" value="1"/>
</dbReference>
<dbReference type="OrthoDB" id="10208200at2759"/>
<feature type="non-terminal residue" evidence="4">
    <location>
        <position position="1"/>
    </location>
</feature>
<dbReference type="AlphaFoldDB" id="A0A814R8T6"/>
<dbReference type="GO" id="GO:0015074">
    <property type="term" value="P:DNA integration"/>
    <property type="evidence" value="ECO:0007669"/>
    <property type="project" value="InterPro"/>
</dbReference>
<keyword evidence="5" id="KW-1185">Reference proteome</keyword>
<dbReference type="InterPro" id="IPR000953">
    <property type="entry name" value="Chromo/chromo_shadow_dom"/>
</dbReference>
<reference evidence="4" key="1">
    <citation type="submission" date="2021-02" db="EMBL/GenBank/DDBJ databases">
        <authorList>
            <person name="Nowell W R."/>
        </authorList>
    </citation>
    <scope>NUCLEOTIDE SEQUENCE</scope>
    <source>
        <strain evidence="4">Ploen Becks lab</strain>
    </source>
</reference>
<dbReference type="GO" id="GO:0003676">
    <property type="term" value="F:nucleic acid binding"/>
    <property type="evidence" value="ECO:0007669"/>
    <property type="project" value="InterPro"/>
</dbReference>
<evidence type="ECO:0000256" key="1">
    <source>
        <dbReference type="SAM" id="Phobius"/>
    </source>
</evidence>
<keyword evidence="1" id="KW-1133">Transmembrane helix</keyword>
<feature type="transmembrane region" description="Helical" evidence="1">
    <location>
        <begin position="365"/>
        <end position="386"/>
    </location>
</feature>
<feature type="domain" description="Chromo" evidence="2">
    <location>
        <begin position="217"/>
        <end position="266"/>
    </location>
</feature>
<sequence length="609" mass="72052">ESLCRLTGIEKRVTSTYHPRTNGLVENFNKTIADCISKHAENDPENWDKWIDYVLLAYRSRIHPSTKQTPFELVFGRKMNMFDDWKSIEAEAESESLYRRSIEIKDLFDKKHVEAKQQIIKAQTRQMNSQNNRHGSRIVQESIQTGSKVMIRVEGILSKLDAKFYGPYTVAERTQGGNYKLKTKDNNLLINSYPINKLKLIRSEELEELSEVDSSNAEVERILNHRVRNGTKEYLVKWKDFPEEENEWLPEELFDSREIIDEYNNKIAQTINIATIKRQNFKYKKITEKELNLMGNKRIKFNGIKKIEENTNRKSVIEVKRCLCSLRKLAEKNNIRKLVIRYDVNENEWLNIKQALIDIFKTTNIHIFIGLIYGLLLILIMFQSVVGQVLEGKFRYCTVNDNSPLLHLPESCHSFNNLVDETNKEFFMLDKRDHIIEGFGYMCTKTKIIVKTWKNFWNQPRKIREEVEILVSKEECLVMVLSKKCENHELICENDLCKLIMEPEEKFEYFSDYVSSTFHCYMYKRMIFGNDLNKKIFNGNMGCFPNDYFCINFPRTYVWDKSIINECPFFLIRKEKFNISNSIAYSTNSNLLFQLTERIYHKKCNLNIT</sequence>
<evidence type="ECO:0000259" key="3">
    <source>
        <dbReference type="PROSITE" id="PS50994"/>
    </source>
</evidence>
<dbReference type="Pfam" id="PF00385">
    <property type="entry name" value="Chromo"/>
    <property type="match status" value="1"/>
</dbReference>
<proteinExistence type="predicted"/>
<dbReference type="PANTHER" id="PTHR37984">
    <property type="entry name" value="PROTEIN CBG26694"/>
    <property type="match status" value="1"/>
</dbReference>
<dbReference type="SMART" id="SM00298">
    <property type="entry name" value="CHROMO"/>
    <property type="match status" value="1"/>
</dbReference>
<feature type="domain" description="Integrase catalytic" evidence="3">
    <location>
        <begin position="1"/>
        <end position="78"/>
    </location>
</feature>
<name>A0A814R8T6_9BILA</name>